<evidence type="ECO:0000313" key="2">
    <source>
        <dbReference type="WBParaSite" id="PDA_v2.g20242.t1"/>
    </source>
</evidence>
<evidence type="ECO:0000313" key="1">
    <source>
        <dbReference type="Proteomes" id="UP000887578"/>
    </source>
</evidence>
<reference evidence="2" key="1">
    <citation type="submission" date="2022-11" db="UniProtKB">
        <authorList>
            <consortium name="WormBaseParasite"/>
        </authorList>
    </citation>
    <scope>IDENTIFICATION</scope>
</reference>
<sequence>MQIYLFHLHDTATKVISSKTVYELLKISHFSNLENLRLFNIPQCFDIDRFFKYIKKNKEIKSALDFSSEISDEYKKQLEAIVDEIAEDESHDYKVPWICFSGIDYTSFGKIKTLVSRQL</sequence>
<accession>A0A914PNY7</accession>
<dbReference type="AlphaFoldDB" id="A0A914PNY7"/>
<organism evidence="1 2">
    <name type="scientific">Panagrolaimus davidi</name>
    <dbReference type="NCBI Taxonomy" id="227884"/>
    <lineage>
        <taxon>Eukaryota</taxon>
        <taxon>Metazoa</taxon>
        <taxon>Ecdysozoa</taxon>
        <taxon>Nematoda</taxon>
        <taxon>Chromadorea</taxon>
        <taxon>Rhabditida</taxon>
        <taxon>Tylenchina</taxon>
        <taxon>Panagrolaimomorpha</taxon>
        <taxon>Panagrolaimoidea</taxon>
        <taxon>Panagrolaimidae</taxon>
        <taxon>Panagrolaimus</taxon>
    </lineage>
</organism>
<keyword evidence="1" id="KW-1185">Reference proteome</keyword>
<protein>
    <submittedName>
        <fullName evidence="2">Uncharacterized protein</fullName>
    </submittedName>
</protein>
<dbReference type="WBParaSite" id="PDA_v2.g20242.t1">
    <property type="protein sequence ID" value="PDA_v2.g20242.t1"/>
    <property type="gene ID" value="PDA_v2.g20242"/>
</dbReference>
<proteinExistence type="predicted"/>
<dbReference type="Proteomes" id="UP000887578">
    <property type="component" value="Unplaced"/>
</dbReference>
<name>A0A914PNY7_9BILA</name>